<dbReference type="RefSeq" id="WP_212819751.1">
    <property type="nucleotide sequence ID" value="NZ_AP023359.1"/>
</dbReference>
<gene>
    <name evidence="9" type="ORF">Prubr_70900</name>
</gene>
<evidence type="ECO:0000256" key="6">
    <source>
        <dbReference type="ARBA" id="ARBA00022989"/>
    </source>
</evidence>
<evidence type="ECO:0000313" key="10">
    <source>
        <dbReference type="Proteomes" id="UP000680866"/>
    </source>
</evidence>
<evidence type="ECO:0008006" key="11">
    <source>
        <dbReference type="Google" id="ProtNLM"/>
    </source>
</evidence>
<keyword evidence="10" id="KW-1185">Reference proteome</keyword>
<evidence type="ECO:0000256" key="5">
    <source>
        <dbReference type="ARBA" id="ARBA00022692"/>
    </source>
</evidence>
<evidence type="ECO:0000256" key="2">
    <source>
        <dbReference type="ARBA" id="ARBA00010735"/>
    </source>
</evidence>
<comment type="subcellular location">
    <subcellularLocation>
        <location evidence="1">Cell membrane</location>
        <topology evidence="1">Multi-pass membrane protein</topology>
    </subcellularLocation>
</comment>
<protein>
    <recommendedName>
        <fullName evidence="11">Branched-chain amino acid permease</fullName>
    </recommendedName>
</protein>
<name>A0A810NDC2_9ACTN</name>
<dbReference type="PANTHER" id="PTHR34979">
    <property type="entry name" value="INNER MEMBRANE PROTEIN YGAZ"/>
    <property type="match status" value="1"/>
</dbReference>
<dbReference type="PANTHER" id="PTHR34979:SF1">
    <property type="entry name" value="INNER MEMBRANE PROTEIN YGAZ"/>
    <property type="match status" value="1"/>
</dbReference>
<keyword evidence="7 8" id="KW-0472">Membrane</keyword>
<feature type="transmembrane region" description="Helical" evidence="8">
    <location>
        <begin position="172"/>
        <end position="191"/>
    </location>
</feature>
<dbReference type="Pfam" id="PF03591">
    <property type="entry name" value="AzlC"/>
    <property type="match status" value="1"/>
</dbReference>
<evidence type="ECO:0000256" key="7">
    <source>
        <dbReference type="ARBA" id="ARBA00023136"/>
    </source>
</evidence>
<keyword evidence="3" id="KW-0813">Transport</keyword>
<dbReference type="InterPro" id="IPR011606">
    <property type="entry name" value="Brnchd-chn_aa_trnsp_permease"/>
</dbReference>
<feature type="transmembrane region" description="Helical" evidence="8">
    <location>
        <begin position="57"/>
        <end position="80"/>
    </location>
</feature>
<keyword evidence="5 8" id="KW-0812">Transmembrane</keyword>
<proteinExistence type="inferred from homology"/>
<feature type="transmembrane region" description="Helical" evidence="8">
    <location>
        <begin position="86"/>
        <end position="108"/>
    </location>
</feature>
<feature type="transmembrane region" description="Helical" evidence="8">
    <location>
        <begin position="203"/>
        <end position="225"/>
    </location>
</feature>
<dbReference type="GO" id="GO:1903785">
    <property type="term" value="P:L-valine transmembrane transport"/>
    <property type="evidence" value="ECO:0007669"/>
    <property type="project" value="TreeGrafter"/>
</dbReference>
<reference evidence="9" key="1">
    <citation type="submission" date="2020-08" db="EMBL/GenBank/DDBJ databases">
        <title>Whole genome shotgun sequence of Polymorphospora rubra NBRC 101157.</title>
        <authorList>
            <person name="Komaki H."/>
            <person name="Tamura T."/>
        </authorList>
    </citation>
    <scope>NUCLEOTIDE SEQUENCE</scope>
    <source>
        <strain evidence="9">NBRC 101157</strain>
    </source>
</reference>
<comment type="similarity">
    <text evidence="2">Belongs to the AzlC family.</text>
</comment>
<evidence type="ECO:0000256" key="4">
    <source>
        <dbReference type="ARBA" id="ARBA00022475"/>
    </source>
</evidence>
<feature type="transmembrane region" description="Helical" evidence="8">
    <location>
        <begin position="27"/>
        <end position="50"/>
    </location>
</feature>
<dbReference type="EMBL" id="AP023359">
    <property type="protein sequence ID" value="BCJ70069.1"/>
    <property type="molecule type" value="Genomic_DNA"/>
</dbReference>
<evidence type="ECO:0000256" key="8">
    <source>
        <dbReference type="SAM" id="Phobius"/>
    </source>
</evidence>
<feature type="transmembrane region" description="Helical" evidence="8">
    <location>
        <begin position="145"/>
        <end position="166"/>
    </location>
</feature>
<accession>A0A810NDC2</accession>
<sequence>MEPEPASDTGGTRPAAVSETPRQRLVAGLRVGVGLALAAFMLAVTFGALARSEGWGVIAPIVCSLVVFSGSAQFALAAALAGGGGIPAAVTAAALINARFIPMGVAVAGDLRGGRLRRAIEGQAVVDGSWVAAHLGGGHFDRYRLIGATIVQWPAWVAGTALGVALAPPDSVVETLGLDVIFPAFFLLLLLDELRGARASRFAAAIGGVVAAGLVLVVPTGLALLGSTAGALLGLRGKGKRS</sequence>
<dbReference type="Proteomes" id="UP000680866">
    <property type="component" value="Chromosome"/>
</dbReference>
<evidence type="ECO:0000256" key="1">
    <source>
        <dbReference type="ARBA" id="ARBA00004651"/>
    </source>
</evidence>
<dbReference type="GO" id="GO:0005886">
    <property type="term" value="C:plasma membrane"/>
    <property type="evidence" value="ECO:0007669"/>
    <property type="project" value="UniProtKB-SubCell"/>
</dbReference>
<keyword evidence="4" id="KW-1003">Cell membrane</keyword>
<keyword evidence="6 8" id="KW-1133">Transmembrane helix</keyword>
<organism evidence="9 10">
    <name type="scientific">Polymorphospora rubra</name>
    <dbReference type="NCBI Taxonomy" id="338584"/>
    <lineage>
        <taxon>Bacteria</taxon>
        <taxon>Bacillati</taxon>
        <taxon>Actinomycetota</taxon>
        <taxon>Actinomycetes</taxon>
        <taxon>Micromonosporales</taxon>
        <taxon>Micromonosporaceae</taxon>
        <taxon>Polymorphospora</taxon>
    </lineage>
</organism>
<dbReference type="AlphaFoldDB" id="A0A810NDC2"/>
<dbReference type="KEGG" id="pry:Prubr_70900"/>
<evidence type="ECO:0000256" key="3">
    <source>
        <dbReference type="ARBA" id="ARBA00022448"/>
    </source>
</evidence>
<evidence type="ECO:0000313" key="9">
    <source>
        <dbReference type="EMBL" id="BCJ70069.1"/>
    </source>
</evidence>